<sequence length="223" mass="25051">MNTHLFLFGGAPPFTTKMAENFVKIASSSVGPVSILFIEREGWEQYMSRYTQELEDFGLKEFYYLPLPSTPIEKVQNCLRNSSGIMIGGGNTNLYADCIVETPISTVIKEKYEEGTPIAGFSAGALISPEICIISAKDNDQNVFQFRKGLGLLSDVSIAVHFSQWDDEAHLRHAVKQFKHQYHYGIDENTGVYLRNGQIEATEGDGVYRIKNDVLYTINKSFE</sequence>
<comment type="similarity">
    <text evidence="1">Belongs to the peptidase S51 family.</text>
</comment>
<dbReference type="Pfam" id="PF03575">
    <property type="entry name" value="Peptidase_S51"/>
    <property type="match status" value="1"/>
</dbReference>
<dbReference type="CDD" id="cd03129">
    <property type="entry name" value="GAT1_Peptidase_E_like"/>
    <property type="match status" value="1"/>
</dbReference>
<gene>
    <name evidence="5" type="ORF">H0185_17245</name>
</gene>
<evidence type="ECO:0000256" key="3">
    <source>
        <dbReference type="ARBA" id="ARBA00022801"/>
    </source>
</evidence>
<name>A0ABS7K8E5_9BACI</name>
<comment type="caution">
    <text evidence="5">The sequence shown here is derived from an EMBL/GenBank/DDBJ whole genome shotgun (WGS) entry which is preliminary data.</text>
</comment>
<evidence type="ECO:0000256" key="1">
    <source>
        <dbReference type="ARBA" id="ARBA00006534"/>
    </source>
</evidence>
<organism evidence="5 6">
    <name type="scientific">Mesobacillus maritimus</name>
    <dbReference type="NCBI Taxonomy" id="1643336"/>
    <lineage>
        <taxon>Bacteria</taxon>
        <taxon>Bacillati</taxon>
        <taxon>Bacillota</taxon>
        <taxon>Bacilli</taxon>
        <taxon>Bacillales</taxon>
        <taxon>Bacillaceae</taxon>
        <taxon>Mesobacillus</taxon>
    </lineage>
</organism>
<dbReference type="PANTHER" id="PTHR36175:SF1">
    <property type="entry name" value="CYANOPHYCINASE"/>
    <property type="match status" value="1"/>
</dbReference>
<dbReference type="RefSeq" id="WP_221874749.1">
    <property type="nucleotide sequence ID" value="NZ_JACWFH010000024.1"/>
</dbReference>
<dbReference type="PANTHER" id="PTHR36175">
    <property type="entry name" value="CYANOPHYCINASE"/>
    <property type="match status" value="1"/>
</dbReference>
<dbReference type="Proteomes" id="UP000769780">
    <property type="component" value="Unassembled WGS sequence"/>
</dbReference>
<dbReference type="InterPro" id="IPR029062">
    <property type="entry name" value="Class_I_gatase-like"/>
</dbReference>
<reference evidence="5 6" key="1">
    <citation type="submission" date="2020-07" db="EMBL/GenBank/DDBJ databases">
        <title>Fungal Genomes of the International Space Station.</title>
        <authorList>
            <person name="Seuylemezian A."/>
            <person name="Singh N.K."/>
            <person name="Wood J."/>
            <person name="Venkateswaran K."/>
        </authorList>
    </citation>
    <scope>NUCLEOTIDE SEQUENCE [LARGE SCALE GENOMIC DNA]</scope>
    <source>
        <strain evidence="5 6">PL-B2</strain>
    </source>
</reference>
<protein>
    <submittedName>
        <fullName evidence="5">Type 1 glutamine amidotransferase-like domain-containing protein</fullName>
    </submittedName>
</protein>
<dbReference type="Gene3D" id="3.40.50.880">
    <property type="match status" value="1"/>
</dbReference>
<dbReference type="EMBL" id="JACWFH010000024">
    <property type="protein sequence ID" value="MBY0098533.1"/>
    <property type="molecule type" value="Genomic_DNA"/>
</dbReference>
<evidence type="ECO:0000313" key="6">
    <source>
        <dbReference type="Proteomes" id="UP000769780"/>
    </source>
</evidence>
<dbReference type="SUPFAM" id="SSF52317">
    <property type="entry name" value="Class I glutamine amidotransferase-like"/>
    <property type="match status" value="1"/>
</dbReference>
<evidence type="ECO:0000313" key="5">
    <source>
        <dbReference type="EMBL" id="MBY0098533.1"/>
    </source>
</evidence>
<keyword evidence="4" id="KW-0720">Serine protease</keyword>
<keyword evidence="3" id="KW-0378">Hydrolase</keyword>
<evidence type="ECO:0000256" key="4">
    <source>
        <dbReference type="ARBA" id="ARBA00022825"/>
    </source>
</evidence>
<dbReference type="InterPro" id="IPR005320">
    <property type="entry name" value="Peptidase_S51"/>
</dbReference>
<accession>A0ABS7K8E5</accession>
<evidence type="ECO:0000256" key="2">
    <source>
        <dbReference type="ARBA" id="ARBA00022670"/>
    </source>
</evidence>
<keyword evidence="6" id="KW-1185">Reference proteome</keyword>
<proteinExistence type="inferred from homology"/>
<keyword evidence="2" id="KW-0645">Protease</keyword>